<proteinExistence type="predicted"/>
<dbReference type="AlphaFoldDB" id="A0A248JTD8"/>
<dbReference type="PANTHER" id="PTHR41791:SF1">
    <property type="entry name" value="SSL7039 PROTEIN"/>
    <property type="match status" value="1"/>
</dbReference>
<organism evidence="1 2">
    <name type="scientific">Nitrospirillum viridazoti CBAmc</name>
    <dbReference type="NCBI Taxonomy" id="1441467"/>
    <lineage>
        <taxon>Bacteria</taxon>
        <taxon>Pseudomonadati</taxon>
        <taxon>Pseudomonadota</taxon>
        <taxon>Alphaproteobacteria</taxon>
        <taxon>Rhodospirillales</taxon>
        <taxon>Azospirillaceae</taxon>
        <taxon>Nitrospirillum</taxon>
        <taxon>Nitrospirillum viridazoti</taxon>
    </lineage>
</organism>
<evidence type="ECO:0000313" key="1">
    <source>
        <dbReference type="EMBL" id="ASG21965.1"/>
    </source>
</evidence>
<reference evidence="1 2" key="1">
    <citation type="submission" date="2017-06" db="EMBL/GenBank/DDBJ databases">
        <title>Complete genome sequence of Nitrospirillum amazonense strain CBAmC, an endophytic nitrogen-fixing and plant growth-promoting bacterium, isolated from sugarcane.</title>
        <authorList>
            <person name="Schwab S."/>
            <person name="dos Santos Teixeira K.R."/>
            <person name="Simoes Araujo J.L."/>
            <person name="Soares Vidal M."/>
            <person name="Borges de Freitas H.R."/>
            <person name="Rivello Crivelaro A.L."/>
            <person name="Bueno de Camargo Nunes A."/>
            <person name="dos Santos C.M."/>
            <person name="Palmeira da Silva Rosa D."/>
            <person name="da Silva Padilha D."/>
            <person name="da Silva E."/>
            <person name="Araujo Terra L."/>
            <person name="Soares Mendes V."/>
            <person name="Farinelli L."/>
            <person name="Magalhaes Cruz L."/>
            <person name="Baldani J.I."/>
        </authorList>
    </citation>
    <scope>NUCLEOTIDE SEQUENCE [LARGE SCALE GENOMIC DNA]</scope>
    <source>
        <strain evidence="1 2">CBAmC</strain>
    </source>
</reference>
<dbReference type="NCBIfam" id="TIGR02683">
    <property type="entry name" value="upstrm_HI1419"/>
    <property type="match status" value="1"/>
</dbReference>
<dbReference type="KEGG" id="nao:Y958_11570"/>
<dbReference type="PIRSF" id="PIRSF028744">
    <property type="entry name" value="Addict_mod_HI1419"/>
    <property type="match status" value="1"/>
</dbReference>
<sequence>MHPAFEDWLRTLKDKQARQRISIRLIRARLGNFGDCEPVGDGVSEMRIMSGPGYRVYYGRQGKRTYIILGGGEKSTQSRDITVARARFNDMR</sequence>
<name>A0A248JTD8_9PROT</name>
<gene>
    <name evidence="1" type="ORF">Y958_11570</name>
</gene>
<dbReference type="EMBL" id="CP022110">
    <property type="protein sequence ID" value="ASG21965.1"/>
    <property type="molecule type" value="Genomic_DNA"/>
</dbReference>
<dbReference type="PANTHER" id="PTHR41791">
    <property type="entry name" value="SSL7039 PROTEIN"/>
    <property type="match status" value="1"/>
</dbReference>
<accession>A0A248JTD8</accession>
<keyword evidence="2" id="KW-1185">Reference proteome</keyword>
<dbReference type="InterPro" id="IPR014056">
    <property type="entry name" value="TypeIITA-like_toxin_pred"/>
</dbReference>
<dbReference type="Proteomes" id="UP000197153">
    <property type="component" value="Chromosome 1"/>
</dbReference>
<evidence type="ECO:0000313" key="2">
    <source>
        <dbReference type="Proteomes" id="UP000197153"/>
    </source>
</evidence>
<protein>
    <submittedName>
        <fullName evidence="1">Addiction module antitoxin RelB</fullName>
    </submittedName>
</protein>